<dbReference type="PIRSF" id="PIRSF036557">
    <property type="entry name" value="XdhA_RC"/>
    <property type="match status" value="1"/>
</dbReference>
<dbReference type="InterPro" id="IPR016208">
    <property type="entry name" value="Ald_Oxase/xanthine_DH-like"/>
</dbReference>
<dbReference type="SMART" id="SM01092">
    <property type="entry name" value="CO_deh_flav_C"/>
    <property type="match status" value="1"/>
</dbReference>
<dbReference type="InterPro" id="IPR002888">
    <property type="entry name" value="2Fe-2S-bd"/>
</dbReference>
<evidence type="ECO:0000313" key="8">
    <source>
        <dbReference type="EMBL" id="OWJ78067.1"/>
    </source>
</evidence>
<dbReference type="GO" id="GO:0051537">
    <property type="term" value="F:2 iron, 2 sulfur cluster binding"/>
    <property type="evidence" value="ECO:0007669"/>
    <property type="project" value="InterPro"/>
</dbReference>
<dbReference type="InterPro" id="IPR012175">
    <property type="entry name" value="Xanth_DH_ssu_bac"/>
</dbReference>
<evidence type="ECO:0000256" key="2">
    <source>
        <dbReference type="ARBA" id="ARBA00022723"/>
    </source>
</evidence>
<dbReference type="SUPFAM" id="SSF54292">
    <property type="entry name" value="2Fe-2S ferredoxin-like"/>
    <property type="match status" value="1"/>
</dbReference>
<dbReference type="InterPro" id="IPR005107">
    <property type="entry name" value="CO_DH_flav_C"/>
</dbReference>
<keyword evidence="4" id="KW-0560">Oxidoreductase</keyword>
<dbReference type="InterPro" id="IPR006058">
    <property type="entry name" value="2Fe2S_fd_BS"/>
</dbReference>
<dbReference type="SUPFAM" id="SSF55447">
    <property type="entry name" value="CO dehydrogenase flavoprotein C-terminal domain-like"/>
    <property type="match status" value="1"/>
</dbReference>
<dbReference type="RefSeq" id="WP_088215359.1">
    <property type="nucleotide sequence ID" value="NZ_NIPW01000013.1"/>
</dbReference>
<dbReference type="GO" id="GO:0004854">
    <property type="term" value="F:xanthine dehydrogenase activity"/>
    <property type="evidence" value="ECO:0007669"/>
    <property type="project" value="InterPro"/>
</dbReference>
<evidence type="ECO:0000256" key="4">
    <source>
        <dbReference type="ARBA" id="ARBA00023002"/>
    </source>
</evidence>
<feature type="domain" description="2Fe-2S ferredoxin-type" evidence="6">
    <location>
        <begin position="1"/>
        <end position="82"/>
    </location>
</feature>
<dbReference type="InterPro" id="IPR016169">
    <property type="entry name" value="FAD-bd_PCMH_sub2"/>
</dbReference>
<dbReference type="Gene3D" id="3.10.20.30">
    <property type="match status" value="1"/>
</dbReference>
<dbReference type="OrthoDB" id="9792018at2"/>
<evidence type="ECO:0000256" key="5">
    <source>
        <dbReference type="ARBA" id="ARBA00023004"/>
    </source>
</evidence>
<keyword evidence="9" id="KW-1185">Reference proteome</keyword>
<dbReference type="SUPFAM" id="SSF47741">
    <property type="entry name" value="CO dehydrogenase ISP C-domain like"/>
    <property type="match status" value="1"/>
</dbReference>
<dbReference type="Gene3D" id="3.30.390.50">
    <property type="entry name" value="CO dehydrogenase flavoprotein, C-terminal domain"/>
    <property type="match status" value="1"/>
</dbReference>
<dbReference type="PANTHER" id="PTHR45444:SF3">
    <property type="entry name" value="XANTHINE DEHYDROGENASE"/>
    <property type="match status" value="1"/>
</dbReference>
<comment type="caution">
    <text evidence="8">The sequence shown here is derived from an EMBL/GenBank/DDBJ whole genome shotgun (WGS) entry which is preliminary data.</text>
</comment>
<dbReference type="AlphaFoldDB" id="A0A212ABQ4"/>
<dbReference type="Gene3D" id="3.30.43.10">
    <property type="entry name" value="Uridine Diphospho-n-acetylenolpyruvylglucosamine Reductase, domain 2"/>
    <property type="match status" value="1"/>
</dbReference>
<dbReference type="InterPro" id="IPR036683">
    <property type="entry name" value="CO_DH_flav_C_dom_sf"/>
</dbReference>
<gene>
    <name evidence="8" type="primary">xdhA</name>
    <name evidence="8" type="ORF">CDV49_09810</name>
</gene>
<dbReference type="NCBIfam" id="TIGR02963">
    <property type="entry name" value="xanthine_xdhA"/>
    <property type="match status" value="1"/>
</dbReference>
<organism evidence="8 9">
    <name type="scientific">Haematobacter genomosp. 1</name>
    <dbReference type="NCBI Taxonomy" id="366618"/>
    <lineage>
        <taxon>Bacteria</taxon>
        <taxon>Pseudomonadati</taxon>
        <taxon>Pseudomonadota</taxon>
        <taxon>Alphaproteobacteria</taxon>
        <taxon>Rhodobacterales</taxon>
        <taxon>Paracoccaceae</taxon>
        <taxon>Haematobacter</taxon>
    </lineage>
</organism>
<dbReference type="InterPro" id="IPR001041">
    <property type="entry name" value="2Fe-2S_ferredoxin-type"/>
</dbReference>
<dbReference type="InterPro" id="IPR016166">
    <property type="entry name" value="FAD-bd_PCMH"/>
</dbReference>
<dbReference type="InterPro" id="IPR002346">
    <property type="entry name" value="Mopterin_DH_FAD-bd"/>
</dbReference>
<dbReference type="Pfam" id="PF03450">
    <property type="entry name" value="CO_deh_flav_C"/>
    <property type="match status" value="1"/>
</dbReference>
<dbReference type="InterPro" id="IPR012675">
    <property type="entry name" value="Beta-grasp_dom_sf"/>
</dbReference>
<dbReference type="EMBL" id="NIPW01000013">
    <property type="protein sequence ID" value="OWJ78067.1"/>
    <property type="molecule type" value="Genomic_DNA"/>
</dbReference>
<dbReference type="SUPFAM" id="SSF56176">
    <property type="entry name" value="FAD-binding/transporter-associated domain-like"/>
    <property type="match status" value="1"/>
</dbReference>
<dbReference type="PROSITE" id="PS51387">
    <property type="entry name" value="FAD_PCMH"/>
    <property type="match status" value="1"/>
</dbReference>
<dbReference type="PANTHER" id="PTHR45444">
    <property type="entry name" value="XANTHINE DEHYDROGENASE"/>
    <property type="match status" value="1"/>
</dbReference>
<dbReference type="InterPro" id="IPR016167">
    <property type="entry name" value="FAD-bd_PCMH_sub1"/>
</dbReference>
<dbReference type="GO" id="GO:0071949">
    <property type="term" value="F:FAD binding"/>
    <property type="evidence" value="ECO:0007669"/>
    <property type="project" value="InterPro"/>
</dbReference>
<evidence type="ECO:0000259" key="7">
    <source>
        <dbReference type="PROSITE" id="PS51387"/>
    </source>
</evidence>
<evidence type="ECO:0000256" key="3">
    <source>
        <dbReference type="ARBA" id="ARBA00022827"/>
    </source>
</evidence>
<keyword evidence="5" id="KW-0408">Iron</keyword>
<dbReference type="InterPro" id="IPR036010">
    <property type="entry name" value="2Fe-2S_ferredoxin-like_sf"/>
</dbReference>
<dbReference type="PROSITE" id="PS00197">
    <property type="entry name" value="2FE2S_FER_1"/>
    <property type="match status" value="1"/>
</dbReference>
<dbReference type="Gene3D" id="3.30.465.10">
    <property type="match status" value="1"/>
</dbReference>
<name>A0A212ABQ4_9RHOB</name>
<dbReference type="Pfam" id="PF00941">
    <property type="entry name" value="FAD_binding_5"/>
    <property type="match status" value="1"/>
</dbReference>
<reference evidence="8 9" key="1">
    <citation type="submission" date="2016-12" db="EMBL/GenBank/DDBJ databases">
        <title>Comparison of Traditional DNA-DNA Hybridization with In Silico Genomic Analysis.</title>
        <authorList>
            <person name="Nicholson A.C."/>
            <person name="Humrighouse B.W."/>
            <person name="Graziano J."/>
            <person name="Lasker B."/>
            <person name="Whitney A.M."/>
            <person name="Mcquiston J.R."/>
        </authorList>
    </citation>
    <scope>NUCLEOTIDE SEQUENCE [LARGE SCALE GENOMIC DNA]</scope>
    <source>
        <strain evidence="8 9">H2240</strain>
    </source>
</reference>
<dbReference type="GO" id="GO:0005506">
    <property type="term" value="F:iron ion binding"/>
    <property type="evidence" value="ECO:0007669"/>
    <property type="project" value="InterPro"/>
</dbReference>
<dbReference type="PROSITE" id="PS51085">
    <property type="entry name" value="2FE2S_FER_2"/>
    <property type="match status" value="1"/>
</dbReference>
<dbReference type="InterPro" id="IPR014307">
    <property type="entry name" value="Xanthine_DH_ssu"/>
</dbReference>
<dbReference type="InterPro" id="IPR036318">
    <property type="entry name" value="FAD-bd_PCMH-like_sf"/>
</dbReference>
<dbReference type="Pfam" id="PF00111">
    <property type="entry name" value="Fer2"/>
    <property type="match status" value="1"/>
</dbReference>
<keyword evidence="2" id="KW-0479">Metal-binding</keyword>
<sequence>MEIAFLLNGTPVRVAGEPPTRTLLDWLREDRGLTGTKEGCNEGDCGACTVMVADEDGACALNACILFLPQLHGKAVRTVEGIAGPAGEPHPVQTAMVEKHGSQCGFCTPGFVVSMAVAHLNGRRDHDTVLAGNLCRCTGYAPIVRAAEAAESAPVPGWMHDPAQDAVQPVGGDDVFMPRSSDALATWYLEHPEAVLIAGATDVGLWVTKDLRDPAPVAFLAGIADMKRIEIGEEEIRIGAGVTLSAFGTAMAPFHPSLGEMIRRFASTQIRNAGTIGGNIANGSPIGDGPPALIALGATLHLRRGEERRTLPLEAFFLDYRKQDRRPGEFVEAVSIPRQPDPRQPDRLRCYKLSKRFDQDISAVCGCFNVAVEHGTVTAARIAFGGMAGIPKRASGVERLLIGQPWTEATIARAIPALTEDFTPLTDMRASAAYRLETAGNMLTRYFHDLAGRPVNILEVQP</sequence>
<evidence type="ECO:0000259" key="6">
    <source>
        <dbReference type="PROSITE" id="PS51085"/>
    </source>
</evidence>
<dbReference type="Gene3D" id="1.10.150.120">
    <property type="entry name" value="[2Fe-2S]-binding domain"/>
    <property type="match status" value="1"/>
</dbReference>
<keyword evidence="1" id="KW-0285">Flavoprotein</keyword>
<dbReference type="CDD" id="cd00207">
    <property type="entry name" value="fer2"/>
    <property type="match status" value="1"/>
</dbReference>
<proteinExistence type="predicted"/>
<evidence type="ECO:0000313" key="9">
    <source>
        <dbReference type="Proteomes" id="UP000196878"/>
    </source>
</evidence>
<accession>A0A212ABQ4</accession>
<feature type="domain" description="FAD-binding PCMH-type" evidence="7">
    <location>
        <begin position="168"/>
        <end position="341"/>
    </location>
</feature>
<dbReference type="InterPro" id="IPR036884">
    <property type="entry name" value="2Fe-2S-bd_dom_sf"/>
</dbReference>
<dbReference type="Pfam" id="PF01799">
    <property type="entry name" value="Fer2_2"/>
    <property type="match status" value="1"/>
</dbReference>
<dbReference type="Proteomes" id="UP000196878">
    <property type="component" value="Unassembled WGS sequence"/>
</dbReference>
<protein>
    <submittedName>
        <fullName evidence="8">Xanthine dehydrogenase small subunit</fullName>
    </submittedName>
</protein>
<evidence type="ECO:0000256" key="1">
    <source>
        <dbReference type="ARBA" id="ARBA00022630"/>
    </source>
</evidence>
<keyword evidence="3" id="KW-0274">FAD</keyword>